<keyword evidence="2" id="KW-1185">Reference proteome</keyword>
<reference evidence="1 2" key="1">
    <citation type="submission" date="2018-10" db="EMBL/GenBank/DDBJ databases">
        <title>Phylogenomics of Brevibacillus.</title>
        <authorList>
            <person name="Dunlap C."/>
        </authorList>
    </citation>
    <scope>NUCLEOTIDE SEQUENCE [LARGE SCALE GENOMIC DNA]</scope>
    <source>
        <strain evidence="1 2">JCM 15774</strain>
    </source>
</reference>
<dbReference type="InterPro" id="IPR003673">
    <property type="entry name" value="CoA-Trfase_fam_III"/>
</dbReference>
<name>A0A3M8DLD5_9BACL</name>
<evidence type="ECO:0000313" key="1">
    <source>
        <dbReference type="EMBL" id="RNB88834.1"/>
    </source>
</evidence>
<dbReference type="InterPro" id="IPR044855">
    <property type="entry name" value="CoA-Trfase_III_dom3_sf"/>
</dbReference>
<accession>A0A3M8DLD5</accession>
<keyword evidence="1" id="KW-0808">Transferase</keyword>
<dbReference type="InterPro" id="IPR050509">
    <property type="entry name" value="CoA-transferase_III"/>
</dbReference>
<dbReference type="AlphaFoldDB" id="A0A3M8DLD5"/>
<organism evidence="1 2">
    <name type="scientific">Brevibacillus nitrificans</name>
    <dbReference type="NCBI Taxonomy" id="651560"/>
    <lineage>
        <taxon>Bacteria</taxon>
        <taxon>Bacillati</taxon>
        <taxon>Bacillota</taxon>
        <taxon>Bacilli</taxon>
        <taxon>Bacillales</taxon>
        <taxon>Paenibacillaceae</taxon>
        <taxon>Brevibacillus</taxon>
    </lineage>
</organism>
<dbReference type="SUPFAM" id="SSF89796">
    <property type="entry name" value="CoA-transferase family III (CaiB/BaiF)"/>
    <property type="match status" value="1"/>
</dbReference>
<dbReference type="RefSeq" id="WP_122922932.1">
    <property type="nucleotide sequence ID" value="NZ_RHHU01000003.1"/>
</dbReference>
<dbReference type="EMBL" id="RHHU01000003">
    <property type="protein sequence ID" value="RNB88834.1"/>
    <property type="molecule type" value="Genomic_DNA"/>
</dbReference>
<protein>
    <submittedName>
        <fullName evidence="1">CoA transferase</fullName>
    </submittedName>
</protein>
<dbReference type="Pfam" id="PF02515">
    <property type="entry name" value="CoA_transf_3"/>
    <property type="match status" value="1"/>
</dbReference>
<dbReference type="PANTHER" id="PTHR48228:SF5">
    <property type="entry name" value="ALPHA-METHYLACYL-COA RACEMASE"/>
    <property type="match status" value="1"/>
</dbReference>
<sequence length="369" mass="40783">MLSDILVIDFSQHLPGPYATLRLADRGAQIVKVETPRGDPARHSVLQDGTDRYLFQANGRSKKSMVLDLKEASQRSVALDLIRQADVVIESFRPGVTKRLGISYEDALIVNPGIVYCSLTGYGQNGPMHQLGSHDMNFMALSGALAQLKDEEGVPIPPSLTFADMAGGMAASEAILAALIQRGKTGRGAYLDIAIADVVLSLMTTHVTVESGSGEQHGLAKLSRGYVCYGIYRTKDKRYVALGALESKFWDNFCLAVDRKQWLSARMSLQREDNPIFLEMKQLFASRTLAEWTTFSLTIDCCLTPILEVGELHQHPQIQARGLIQEKWGQRYVGTCYLEQNSVLDKATPAPTLGEHTEEWLARLARRPC</sequence>
<proteinExistence type="predicted"/>
<dbReference type="PANTHER" id="PTHR48228">
    <property type="entry name" value="SUCCINYL-COA--D-CITRAMALATE COA-TRANSFERASE"/>
    <property type="match status" value="1"/>
</dbReference>
<gene>
    <name evidence="1" type="ORF">EDM59_06950</name>
</gene>
<dbReference type="Proteomes" id="UP000269573">
    <property type="component" value="Unassembled WGS sequence"/>
</dbReference>
<comment type="caution">
    <text evidence="1">The sequence shown here is derived from an EMBL/GenBank/DDBJ whole genome shotgun (WGS) entry which is preliminary data.</text>
</comment>
<dbReference type="Gene3D" id="3.30.1540.10">
    <property type="entry name" value="formyl-coa transferase, domain 3"/>
    <property type="match status" value="1"/>
</dbReference>
<evidence type="ECO:0000313" key="2">
    <source>
        <dbReference type="Proteomes" id="UP000269573"/>
    </source>
</evidence>
<dbReference type="InterPro" id="IPR023606">
    <property type="entry name" value="CoA-Trfase_III_dom_1_sf"/>
</dbReference>
<dbReference type="GO" id="GO:0016740">
    <property type="term" value="F:transferase activity"/>
    <property type="evidence" value="ECO:0007669"/>
    <property type="project" value="UniProtKB-KW"/>
</dbReference>
<dbReference type="Gene3D" id="3.40.50.10540">
    <property type="entry name" value="Crotonobetainyl-coa:carnitine coa-transferase, domain 1"/>
    <property type="match status" value="1"/>
</dbReference>